<dbReference type="GO" id="GO:0016787">
    <property type="term" value="F:hydrolase activity"/>
    <property type="evidence" value="ECO:0007669"/>
    <property type="project" value="UniProtKB-KW"/>
</dbReference>
<dbReference type="AlphaFoldDB" id="A0A0D5NJV7"/>
<feature type="binding site" evidence="1">
    <location>
        <position position="53"/>
    </location>
    <ligand>
        <name>Mg(2+)</name>
        <dbReference type="ChEBI" id="CHEBI:18420"/>
        <label>1</label>
    </ligand>
</feature>
<feature type="binding site" evidence="1">
    <location>
        <position position="258"/>
    </location>
    <ligand>
        <name>Mg(2+)</name>
        <dbReference type="ChEBI" id="CHEBI:18420"/>
        <label>1</label>
    </ligand>
</feature>
<organism evidence="2 3">
    <name type="scientific">Paenibacillus beijingensis</name>
    <dbReference type="NCBI Taxonomy" id="1126833"/>
    <lineage>
        <taxon>Bacteria</taxon>
        <taxon>Bacillati</taxon>
        <taxon>Bacillota</taxon>
        <taxon>Bacilli</taxon>
        <taxon>Bacillales</taxon>
        <taxon>Paenibacillaceae</taxon>
        <taxon>Paenibacillus</taxon>
    </lineage>
</organism>
<dbReference type="SUPFAM" id="SSF101478">
    <property type="entry name" value="ADP-ribosylglycohydrolase"/>
    <property type="match status" value="1"/>
</dbReference>
<evidence type="ECO:0000313" key="2">
    <source>
        <dbReference type="EMBL" id="AJY75624.1"/>
    </source>
</evidence>
<dbReference type="InterPro" id="IPR036705">
    <property type="entry name" value="Ribosyl_crysJ1_sf"/>
</dbReference>
<name>A0A0D5NJV7_9BACL</name>
<dbReference type="RefSeq" id="WP_045671052.1">
    <property type="nucleotide sequence ID" value="NZ_CP011058.1"/>
</dbReference>
<comment type="cofactor">
    <cofactor evidence="1">
        <name>Mg(2+)</name>
        <dbReference type="ChEBI" id="CHEBI:18420"/>
    </cofactor>
    <text evidence="1">Binds 2 magnesium ions per subunit.</text>
</comment>
<gene>
    <name evidence="2" type="ORF">VN24_14990</name>
</gene>
<dbReference type="PANTHER" id="PTHR16222:SF12">
    <property type="entry name" value="ADP-RIBOSYLGLYCOHYDROLASE-RELATED"/>
    <property type="match status" value="1"/>
</dbReference>
<feature type="binding site" evidence="1">
    <location>
        <position position="54"/>
    </location>
    <ligand>
        <name>Mg(2+)</name>
        <dbReference type="ChEBI" id="CHEBI:18420"/>
        <label>1</label>
    </ligand>
</feature>
<dbReference type="HOGENOM" id="CLU_024566_8_2_9"/>
<proteinExistence type="predicted"/>
<sequence length="305" mass="33247">MILINRFQGSLIGLAVGDAIGTTVEFQAPGTFSPVSDMVGGGVFDLPKGSWTDDTSMALCLAESLIFRKRFDPIDQMERYVKWYCTGHLSSTGVCFDIGNATAEALQRFERTGEPFSGSENPYSAGNGSIMRLAPVPLYFFEDLAEAAKWSGISSRTTHAAKECVDACRLFGVMIAAAAKGMDKEELLHPETFDFLWTQEPLAPKIGDIYKGSYKRLHPPHIQGSGYVVKSLEAALWAFYHGNSFKEGVLLAVNLGDDADTTGAVYGQLAGAFYGLDGIPKHWADQLAMKELILDYSSKLQHSMS</sequence>
<feature type="binding site" evidence="1">
    <location>
        <position position="261"/>
    </location>
    <ligand>
        <name>Mg(2+)</name>
        <dbReference type="ChEBI" id="CHEBI:18420"/>
        <label>1</label>
    </ligand>
</feature>
<reference evidence="3" key="2">
    <citation type="submission" date="2015-03" db="EMBL/GenBank/DDBJ databases">
        <title>Genome sequence of Paenibacillus beijingensis strain DSM 24997T.</title>
        <authorList>
            <person name="Kwak Y."/>
            <person name="Shin J.-H."/>
        </authorList>
    </citation>
    <scope>NUCLEOTIDE SEQUENCE [LARGE SCALE GENOMIC DNA]</scope>
    <source>
        <strain evidence="3">DSM 24997</strain>
    </source>
</reference>
<dbReference type="Proteomes" id="UP000032633">
    <property type="component" value="Chromosome"/>
</dbReference>
<dbReference type="OrthoDB" id="9798107at2"/>
<dbReference type="PATRIC" id="fig|1126833.4.peg.3284"/>
<protein>
    <submittedName>
        <fullName evidence="2">ADP-ribosylglycohydrolase</fullName>
    </submittedName>
</protein>
<dbReference type="GO" id="GO:0046872">
    <property type="term" value="F:metal ion binding"/>
    <property type="evidence" value="ECO:0007669"/>
    <property type="project" value="UniProtKB-KW"/>
</dbReference>
<dbReference type="PANTHER" id="PTHR16222">
    <property type="entry name" value="ADP-RIBOSYLGLYCOHYDROLASE"/>
    <property type="match status" value="1"/>
</dbReference>
<dbReference type="EMBL" id="CP011058">
    <property type="protein sequence ID" value="AJY75624.1"/>
    <property type="molecule type" value="Genomic_DNA"/>
</dbReference>
<evidence type="ECO:0000313" key="3">
    <source>
        <dbReference type="Proteomes" id="UP000032633"/>
    </source>
</evidence>
<evidence type="ECO:0000256" key="1">
    <source>
        <dbReference type="PIRSR" id="PIRSR605502-1"/>
    </source>
</evidence>
<dbReference type="InterPro" id="IPR005502">
    <property type="entry name" value="Ribosyl_crysJ1"/>
</dbReference>
<dbReference type="KEGG" id="pbj:VN24_14990"/>
<dbReference type="Pfam" id="PF03747">
    <property type="entry name" value="ADP_ribosyl_GH"/>
    <property type="match status" value="1"/>
</dbReference>
<feature type="binding site" evidence="1">
    <location>
        <position position="52"/>
    </location>
    <ligand>
        <name>Mg(2+)</name>
        <dbReference type="ChEBI" id="CHEBI:18420"/>
        <label>1</label>
    </ligand>
</feature>
<keyword evidence="2" id="KW-0378">Hydrolase</keyword>
<keyword evidence="1" id="KW-0460">Magnesium</keyword>
<keyword evidence="1" id="KW-0479">Metal-binding</keyword>
<dbReference type="Gene3D" id="1.10.4080.10">
    <property type="entry name" value="ADP-ribosylation/Crystallin J1"/>
    <property type="match status" value="1"/>
</dbReference>
<feature type="binding site" evidence="1">
    <location>
        <position position="260"/>
    </location>
    <ligand>
        <name>Mg(2+)</name>
        <dbReference type="ChEBI" id="CHEBI:18420"/>
        <label>1</label>
    </ligand>
</feature>
<reference evidence="2 3" key="1">
    <citation type="journal article" date="2015" name="J. Biotechnol.">
        <title>Complete genome sequence of Paenibacillus beijingensis 7188(T) (=DSM 24997(T)), a novel rhizobacterium from jujube garden soil.</title>
        <authorList>
            <person name="Kwak Y."/>
            <person name="Shin J.H."/>
        </authorList>
    </citation>
    <scope>NUCLEOTIDE SEQUENCE [LARGE SCALE GENOMIC DNA]</scope>
    <source>
        <strain evidence="2 3">DSM 24997</strain>
    </source>
</reference>
<dbReference type="STRING" id="1126833.VN24_14990"/>
<keyword evidence="3" id="KW-1185">Reference proteome</keyword>
<dbReference type="InterPro" id="IPR050792">
    <property type="entry name" value="ADP-ribosylglycohydrolase"/>
</dbReference>
<accession>A0A0D5NJV7</accession>